<dbReference type="SUPFAM" id="SSF48403">
    <property type="entry name" value="Ankyrin repeat"/>
    <property type="match status" value="2"/>
</dbReference>
<feature type="non-terminal residue" evidence="1">
    <location>
        <position position="604"/>
    </location>
</feature>
<dbReference type="EMBL" id="JADGIZ020000085">
    <property type="protein sequence ID" value="KAL2911858.1"/>
    <property type="molecule type" value="Genomic_DNA"/>
</dbReference>
<sequence>MLVEMRSEDGVRTLPLPASTAAPARAGSLPRLQLGEAVAAVRGCGPDGCDSAISVADRGCICPDSPAPLTPPHSTLREQQPGPHYSQPAPWRFAGARDVADMLLRLPTELRLAILQFAGPLTRLLQGDLQQPLSEPMLRAVLADCFRLDLVHLAHALVPRGAELTGEALLIRSEAMERAVAEVALQSVYVRPVPSLLDMRVRGVDQAALSELEDLVHEVERETEPLANELLDVVLALARQRDGPPPSPHADVVLLECAAGLGRADVVRALIARPLRPSWATFDLAARRGHTHIVRMLLDAGLADRVSLDGALAGDRVDALDLLLAHAPHAEPDEFAVQAALAGGRLQCIWRLLRRDPAAAARCDAFAGLRDWCAAFGHDDMLRFAETHGIGVPATAEAMDCAAQAGNLAQVRRLHGDRGTTCTTRAMNGAALRGHLDVLRFLHAHRTEGCTGVGFKWAASAGHFECFRWLWETLPHQRPADGDAIAAAARNGHLRIVEFVVEQQRWAGMAAVLEHAVAGGHCALAQMLVDRRLACATPRLMDVAARSGHVCSAEWVHTQLAPQRALSMQPGDEYAEQCLESACQAGHVGMIAFLVETCGVAVTV</sequence>
<evidence type="ECO:0008006" key="3">
    <source>
        <dbReference type="Google" id="ProtNLM"/>
    </source>
</evidence>
<name>A0ABR4MX69_9FUNG</name>
<dbReference type="InterPro" id="IPR036770">
    <property type="entry name" value="Ankyrin_rpt-contain_sf"/>
</dbReference>
<proteinExistence type="predicted"/>
<dbReference type="PANTHER" id="PTHR46586">
    <property type="entry name" value="ANKYRIN REPEAT-CONTAINING PROTEIN"/>
    <property type="match status" value="1"/>
</dbReference>
<gene>
    <name evidence="1" type="ORF">HK105_208638</name>
</gene>
<dbReference type="PANTHER" id="PTHR46586:SF3">
    <property type="entry name" value="ANKYRIN REPEAT-CONTAINING PROTEIN"/>
    <property type="match status" value="1"/>
</dbReference>
<organism evidence="1 2">
    <name type="scientific">Polyrhizophydium stewartii</name>
    <dbReference type="NCBI Taxonomy" id="2732419"/>
    <lineage>
        <taxon>Eukaryota</taxon>
        <taxon>Fungi</taxon>
        <taxon>Fungi incertae sedis</taxon>
        <taxon>Chytridiomycota</taxon>
        <taxon>Chytridiomycota incertae sedis</taxon>
        <taxon>Chytridiomycetes</taxon>
        <taxon>Rhizophydiales</taxon>
        <taxon>Rhizophydiales incertae sedis</taxon>
        <taxon>Polyrhizophydium</taxon>
    </lineage>
</organism>
<accession>A0ABR4MX69</accession>
<reference evidence="1 2" key="1">
    <citation type="submission" date="2023-09" db="EMBL/GenBank/DDBJ databases">
        <title>Pangenome analysis of Batrachochytrium dendrobatidis and related Chytrids.</title>
        <authorList>
            <person name="Yacoub M.N."/>
            <person name="Stajich J.E."/>
            <person name="James T.Y."/>
        </authorList>
    </citation>
    <scope>NUCLEOTIDE SEQUENCE [LARGE SCALE GENOMIC DNA]</scope>
    <source>
        <strain evidence="1 2">JEL0888</strain>
    </source>
</reference>
<keyword evidence="2" id="KW-1185">Reference proteome</keyword>
<dbReference type="InterPro" id="IPR052050">
    <property type="entry name" value="SecEffector_AnkRepeat"/>
</dbReference>
<protein>
    <recommendedName>
        <fullName evidence="3">Ankyrin repeat protein</fullName>
    </recommendedName>
</protein>
<comment type="caution">
    <text evidence="1">The sequence shown here is derived from an EMBL/GenBank/DDBJ whole genome shotgun (WGS) entry which is preliminary data.</text>
</comment>
<dbReference type="Proteomes" id="UP001527925">
    <property type="component" value="Unassembled WGS sequence"/>
</dbReference>
<dbReference type="Gene3D" id="1.25.40.20">
    <property type="entry name" value="Ankyrin repeat-containing domain"/>
    <property type="match status" value="3"/>
</dbReference>
<evidence type="ECO:0000313" key="1">
    <source>
        <dbReference type="EMBL" id="KAL2911858.1"/>
    </source>
</evidence>
<evidence type="ECO:0000313" key="2">
    <source>
        <dbReference type="Proteomes" id="UP001527925"/>
    </source>
</evidence>